<feature type="transmembrane region" description="Helical" evidence="6">
    <location>
        <begin position="14"/>
        <end position="35"/>
    </location>
</feature>
<evidence type="ECO:0000256" key="3">
    <source>
        <dbReference type="ARBA" id="ARBA00022692"/>
    </source>
</evidence>
<dbReference type="PANTHER" id="PTHR42770:SF13">
    <property type="entry name" value="L-METHIONINE_BRANCHED-CHAIN AMINO ACID EXPORTER YJEH"/>
    <property type="match status" value="1"/>
</dbReference>
<accession>A0ABY5U532</accession>
<keyword evidence="2" id="KW-1003">Cell membrane</keyword>
<feature type="transmembrane region" description="Helical" evidence="6">
    <location>
        <begin position="182"/>
        <end position="200"/>
    </location>
</feature>
<feature type="transmembrane region" description="Helical" evidence="6">
    <location>
        <begin position="310"/>
        <end position="330"/>
    </location>
</feature>
<keyword evidence="8" id="KW-1185">Reference proteome</keyword>
<proteinExistence type="predicted"/>
<feature type="transmembrane region" description="Helical" evidence="6">
    <location>
        <begin position="264"/>
        <end position="290"/>
    </location>
</feature>
<dbReference type="RefSeq" id="WP_022736110.1">
    <property type="nucleotide sequence ID" value="NZ_CP103866.1"/>
</dbReference>
<dbReference type="Gene3D" id="1.20.1740.10">
    <property type="entry name" value="Amino acid/polyamine transporter I"/>
    <property type="match status" value="1"/>
</dbReference>
<keyword evidence="4 6" id="KW-1133">Transmembrane helix</keyword>
<gene>
    <name evidence="7" type="ORF">NYR52_06260</name>
</gene>
<dbReference type="InterPro" id="IPR002293">
    <property type="entry name" value="AA/rel_permease1"/>
</dbReference>
<evidence type="ECO:0000256" key="1">
    <source>
        <dbReference type="ARBA" id="ARBA00004651"/>
    </source>
</evidence>
<dbReference type="PANTHER" id="PTHR42770">
    <property type="entry name" value="AMINO ACID TRANSPORTER-RELATED"/>
    <property type="match status" value="1"/>
</dbReference>
<feature type="transmembrane region" description="Helical" evidence="6">
    <location>
        <begin position="373"/>
        <end position="406"/>
    </location>
</feature>
<dbReference type="EMBL" id="CP103866">
    <property type="protein sequence ID" value="UWE04731.1"/>
    <property type="molecule type" value="Genomic_DNA"/>
</dbReference>
<evidence type="ECO:0000313" key="7">
    <source>
        <dbReference type="EMBL" id="UWE04731.1"/>
    </source>
</evidence>
<name>A0ABY5U532_LACSH</name>
<evidence type="ECO:0000313" key="8">
    <source>
        <dbReference type="Proteomes" id="UP001058650"/>
    </source>
</evidence>
<keyword evidence="5 6" id="KW-0472">Membrane</keyword>
<protein>
    <submittedName>
        <fullName evidence="7">Amino acid permease</fullName>
    </submittedName>
</protein>
<dbReference type="Pfam" id="PF13520">
    <property type="entry name" value="AA_permease_2"/>
    <property type="match status" value="1"/>
</dbReference>
<keyword evidence="3 6" id="KW-0812">Transmembrane</keyword>
<feature type="transmembrane region" description="Helical" evidence="6">
    <location>
        <begin position="42"/>
        <end position="64"/>
    </location>
</feature>
<comment type="subcellular location">
    <subcellularLocation>
        <location evidence="1">Cell membrane</location>
        <topology evidence="1">Multi-pass membrane protein</topology>
    </subcellularLocation>
</comment>
<feature type="transmembrane region" description="Helical" evidence="6">
    <location>
        <begin position="147"/>
        <end position="170"/>
    </location>
</feature>
<dbReference type="InterPro" id="IPR050367">
    <property type="entry name" value="APC_superfamily"/>
</dbReference>
<feature type="transmembrane region" description="Helical" evidence="6">
    <location>
        <begin position="342"/>
        <end position="361"/>
    </location>
</feature>
<sequence length="419" mass="43965">MHPFRKTIRLPQAIALYIGAVLGSGILLVPGLAASMAGPASLLAWGLMLLLVLPMGLSMGLLSARHPHSGGVAHFVELAFGEKWSVIVGWFFLMSVAIGAPVAALTGAGYLTAAFGWGEWPRTAIALFILALSLLINGLGMKLGGNIQVLLVIGIIAVLLVVVISAWPMLEPMHFTPFLPHGWFPVGEATTILFWCFIGWEAVSHLSSEFVNPKRDTVVAVSVAAVIVGLLYFLAALVTVGTGHAGAQALSALVQKAIGPAGNAFIGIASFLICTATVIAYIGAASRLAFALGTSGHAPRFFTGRFAHGAPSGGLLFLGACFAAVLTAYGTKWISLSQLLQLPNAAFILTYLAGCASGVKLLQDSKLGTAFCWLSFIFTLAIIPFIGWALLYPLIIASLVSLHFALRKKNRAEPPLPLA</sequence>
<evidence type="ECO:0000256" key="6">
    <source>
        <dbReference type="SAM" id="Phobius"/>
    </source>
</evidence>
<dbReference type="PIRSF" id="PIRSF006060">
    <property type="entry name" value="AA_transporter"/>
    <property type="match status" value="1"/>
</dbReference>
<evidence type="ECO:0000256" key="2">
    <source>
        <dbReference type="ARBA" id="ARBA00022475"/>
    </source>
</evidence>
<feature type="transmembrane region" description="Helical" evidence="6">
    <location>
        <begin position="84"/>
        <end position="111"/>
    </location>
</feature>
<evidence type="ECO:0000256" key="4">
    <source>
        <dbReference type="ARBA" id="ARBA00022989"/>
    </source>
</evidence>
<dbReference type="Proteomes" id="UP001058650">
    <property type="component" value="Chromosome"/>
</dbReference>
<feature type="transmembrane region" description="Helical" evidence="6">
    <location>
        <begin position="220"/>
        <end position="243"/>
    </location>
</feature>
<reference evidence="7" key="1">
    <citation type="submission" date="2022-08" db="EMBL/GenBank/DDBJ databases">
        <title>The complete genome sequence of the thermophilic bacterium Laceyella sacchari FBKL4.010 reveals the basis for tetramethylpyrazine biosynthesis in Moutai-flavor Daqu.</title>
        <authorList>
            <person name="Li D."/>
            <person name="Huang W."/>
            <person name="Wang C."/>
            <person name="Qiu S."/>
        </authorList>
    </citation>
    <scope>NUCLEOTIDE SEQUENCE</scope>
    <source>
        <strain evidence="7">FBKL4.014</strain>
    </source>
</reference>
<evidence type="ECO:0000256" key="5">
    <source>
        <dbReference type="ARBA" id="ARBA00023136"/>
    </source>
</evidence>
<feature type="transmembrane region" description="Helical" evidence="6">
    <location>
        <begin position="123"/>
        <end position="141"/>
    </location>
</feature>
<organism evidence="7 8">
    <name type="scientific">Laceyella sacchari</name>
    <name type="common">Thermoactinomyces thalpophilus</name>
    <dbReference type="NCBI Taxonomy" id="37482"/>
    <lineage>
        <taxon>Bacteria</taxon>
        <taxon>Bacillati</taxon>
        <taxon>Bacillota</taxon>
        <taxon>Bacilli</taxon>
        <taxon>Bacillales</taxon>
        <taxon>Thermoactinomycetaceae</taxon>
        <taxon>Laceyella</taxon>
    </lineage>
</organism>